<dbReference type="PATRIC" id="fig|698759.3.peg.6942"/>
<dbReference type="AlphaFoldDB" id="L1KNK1"/>
<keyword evidence="4" id="KW-0238">DNA-binding</keyword>
<dbReference type="InterPro" id="IPR013325">
    <property type="entry name" value="RNA_pol_sigma_r2"/>
</dbReference>
<keyword evidence="3" id="KW-0731">Sigma factor</keyword>
<dbReference type="PANTHER" id="PTHR43133:SF50">
    <property type="entry name" value="ECF RNA POLYMERASE SIGMA FACTOR SIGM"/>
    <property type="match status" value="1"/>
</dbReference>
<dbReference type="Gene3D" id="1.10.10.10">
    <property type="entry name" value="Winged helix-like DNA-binding domain superfamily/Winged helix DNA-binding domain"/>
    <property type="match status" value="1"/>
</dbReference>
<dbReference type="InterPro" id="IPR014325">
    <property type="entry name" value="RNA_pol_sigma-E_actinobac"/>
</dbReference>
<organism evidence="8 9">
    <name type="scientific">Streptomyces ipomoeae 91-03</name>
    <dbReference type="NCBI Taxonomy" id="698759"/>
    <lineage>
        <taxon>Bacteria</taxon>
        <taxon>Bacillati</taxon>
        <taxon>Actinomycetota</taxon>
        <taxon>Actinomycetes</taxon>
        <taxon>Kitasatosporales</taxon>
        <taxon>Streptomycetaceae</taxon>
        <taxon>Streptomyces</taxon>
    </lineage>
</organism>
<keyword evidence="9" id="KW-1185">Reference proteome</keyword>
<reference evidence="8 9" key="1">
    <citation type="submission" date="2012-11" db="EMBL/GenBank/DDBJ databases">
        <authorList>
            <person name="Huguet-Tapia J.C."/>
            <person name="Durkin A.S."/>
            <person name="Pettis G.S."/>
            <person name="Badger J.H."/>
        </authorList>
    </citation>
    <scope>NUCLEOTIDE SEQUENCE [LARGE SCALE GENOMIC DNA]</scope>
    <source>
        <strain evidence="8 9">91-03</strain>
    </source>
</reference>
<dbReference type="InterPro" id="IPR036388">
    <property type="entry name" value="WH-like_DNA-bd_sf"/>
</dbReference>
<comment type="similarity">
    <text evidence="1">Belongs to the sigma-70 factor family. ECF subfamily.</text>
</comment>
<proteinExistence type="inferred from homology"/>
<dbReference type="GO" id="GO:0016987">
    <property type="term" value="F:sigma factor activity"/>
    <property type="evidence" value="ECO:0007669"/>
    <property type="project" value="UniProtKB-KW"/>
</dbReference>
<dbReference type="NCBIfam" id="TIGR02937">
    <property type="entry name" value="sigma70-ECF"/>
    <property type="match status" value="1"/>
</dbReference>
<name>L1KNK1_9ACTN</name>
<dbReference type="InterPro" id="IPR013324">
    <property type="entry name" value="RNA_pol_sigma_r3/r4-like"/>
</dbReference>
<dbReference type="NCBIfam" id="TIGR02983">
    <property type="entry name" value="SigE-fam_strep"/>
    <property type="match status" value="1"/>
</dbReference>
<dbReference type="InterPro" id="IPR013249">
    <property type="entry name" value="RNA_pol_sigma70_r4_t2"/>
</dbReference>
<evidence type="ECO:0000313" key="9">
    <source>
        <dbReference type="Proteomes" id="UP000010411"/>
    </source>
</evidence>
<dbReference type="PANTHER" id="PTHR43133">
    <property type="entry name" value="RNA POLYMERASE ECF-TYPE SIGMA FACTO"/>
    <property type="match status" value="1"/>
</dbReference>
<dbReference type="InterPro" id="IPR039425">
    <property type="entry name" value="RNA_pol_sigma-70-like"/>
</dbReference>
<dbReference type="GO" id="GO:0003677">
    <property type="term" value="F:DNA binding"/>
    <property type="evidence" value="ECO:0007669"/>
    <property type="project" value="UniProtKB-KW"/>
</dbReference>
<dbReference type="GO" id="GO:0006352">
    <property type="term" value="P:DNA-templated transcription initiation"/>
    <property type="evidence" value="ECO:0007669"/>
    <property type="project" value="InterPro"/>
</dbReference>
<keyword evidence="5" id="KW-0804">Transcription</keyword>
<dbReference type="Proteomes" id="UP000010411">
    <property type="component" value="Unassembled WGS sequence"/>
</dbReference>
<feature type="region of interest" description="Disordered" evidence="6">
    <location>
        <begin position="166"/>
        <end position="187"/>
    </location>
</feature>
<accession>L1KNK1</accession>
<comment type="caution">
    <text evidence="8">The sequence shown here is derived from an EMBL/GenBank/DDBJ whole genome shotgun (WGS) entry which is preliminary data.</text>
</comment>
<evidence type="ECO:0000256" key="5">
    <source>
        <dbReference type="ARBA" id="ARBA00023163"/>
    </source>
</evidence>
<evidence type="ECO:0000256" key="2">
    <source>
        <dbReference type="ARBA" id="ARBA00023015"/>
    </source>
</evidence>
<evidence type="ECO:0000259" key="7">
    <source>
        <dbReference type="Pfam" id="PF08281"/>
    </source>
</evidence>
<keyword evidence="2" id="KW-0805">Transcription regulation</keyword>
<dbReference type="InterPro" id="IPR014284">
    <property type="entry name" value="RNA_pol_sigma-70_dom"/>
</dbReference>
<dbReference type="EMBL" id="AEJC01000521">
    <property type="protein sequence ID" value="EKX62361.1"/>
    <property type="molecule type" value="Genomic_DNA"/>
</dbReference>
<gene>
    <name evidence="8" type="ORF">STRIP9103_02046</name>
</gene>
<sequence>MTMDAEGQESFREFVAGRSSALLKTAVLLSGGDRHAAEDLLQNALIKAAGRWQRIDEPEAYVRQILYRQQISRWRLKWRRRELTVAEPPEQDAAADGAPGVELRLVMRGALARLTARQRTVLVLRYFEDLPESEVARILGCSVGTVRSTTHRSLARLRELAPELASLGPAAAEQEPSRDFSPVEVRP</sequence>
<feature type="domain" description="RNA polymerase sigma factor 70 region 4 type 2" evidence="7">
    <location>
        <begin position="108"/>
        <end position="157"/>
    </location>
</feature>
<dbReference type="SUPFAM" id="SSF88946">
    <property type="entry name" value="Sigma2 domain of RNA polymerase sigma factors"/>
    <property type="match status" value="1"/>
</dbReference>
<evidence type="ECO:0000256" key="4">
    <source>
        <dbReference type="ARBA" id="ARBA00023125"/>
    </source>
</evidence>
<evidence type="ECO:0000256" key="6">
    <source>
        <dbReference type="SAM" id="MobiDB-lite"/>
    </source>
</evidence>
<dbReference type="SUPFAM" id="SSF88659">
    <property type="entry name" value="Sigma3 and sigma4 domains of RNA polymerase sigma factors"/>
    <property type="match status" value="1"/>
</dbReference>
<evidence type="ECO:0000313" key="8">
    <source>
        <dbReference type="EMBL" id="EKX62361.1"/>
    </source>
</evidence>
<dbReference type="Pfam" id="PF08281">
    <property type="entry name" value="Sigma70_r4_2"/>
    <property type="match status" value="1"/>
</dbReference>
<protein>
    <submittedName>
        <fullName evidence="8">RNA polymerase sigma-70 factor, sigma-E family</fullName>
    </submittedName>
</protein>
<evidence type="ECO:0000256" key="1">
    <source>
        <dbReference type="ARBA" id="ARBA00010641"/>
    </source>
</evidence>
<dbReference type="Gene3D" id="1.10.1740.10">
    <property type="match status" value="1"/>
</dbReference>
<dbReference type="CDD" id="cd06171">
    <property type="entry name" value="Sigma70_r4"/>
    <property type="match status" value="1"/>
</dbReference>
<evidence type="ECO:0000256" key="3">
    <source>
        <dbReference type="ARBA" id="ARBA00023082"/>
    </source>
</evidence>